<dbReference type="Pfam" id="PF18143">
    <property type="entry name" value="HAD_SAK_2"/>
    <property type="match status" value="1"/>
</dbReference>
<organism evidence="1 2">
    <name type="scientific">Comamonas thiooxydans</name>
    <dbReference type="NCBI Taxonomy" id="363952"/>
    <lineage>
        <taxon>Bacteria</taxon>
        <taxon>Pseudomonadati</taxon>
        <taxon>Pseudomonadota</taxon>
        <taxon>Betaproteobacteria</taxon>
        <taxon>Burkholderiales</taxon>
        <taxon>Comamonadaceae</taxon>
        <taxon>Comamonas</taxon>
    </lineage>
</organism>
<evidence type="ECO:0000313" key="2">
    <source>
        <dbReference type="Proteomes" id="UP001161065"/>
    </source>
</evidence>
<protein>
    <submittedName>
        <fullName evidence="1">HAD domain-containing protein</fullName>
    </submittedName>
</protein>
<proteinExistence type="predicted"/>
<comment type="caution">
    <text evidence="1">The sequence shown here is derived from an EMBL/GenBank/DDBJ whole genome shotgun (WGS) entry which is preliminary data.</text>
</comment>
<evidence type="ECO:0000313" key="1">
    <source>
        <dbReference type="EMBL" id="MDH1334988.1"/>
    </source>
</evidence>
<reference evidence="1" key="1">
    <citation type="submission" date="2022-09" db="EMBL/GenBank/DDBJ databases">
        <title>Intensive care unit water sources are persistently colonized with multi-drug resistant bacteria and are the site of extensive horizontal gene transfer of antibiotic resistance genes.</title>
        <authorList>
            <person name="Diorio-Toth L."/>
        </authorList>
    </citation>
    <scope>NUCLEOTIDE SEQUENCE</scope>
    <source>
        <strain evidence="1">GD03832</strain>
    </source>
</reference>
<dbReference type="AlphaFoldDB" id="A0AA42Q586"/>
<name>A0AA42Q586_9BURK</name>
<dbReference type="Proteomes" id="UP001161065">
    <property type="component" value="Unassembled WGS sequence"/>
</dbReference>
<sequence>MTNMDIIRSESLGFSGCGPVLYLDFDGVLHHHNVLWSASKGPYLEASSRDRLFEHASLLVELLEPHSAVRIVLSTSWVMKYGCHGAARRLPLELRARVIGATFHSRMNRAEFESAYRGMQVWADVFRRRPSDWLAIDDDHLQWPAWCRDKLVRSHPEKGLADPAVVEQVRLGLQRITCAQ</sequence>
<dbReference type="RefSeq" id="WP_280008349.1">
    <property type="nucleotide sequence ID" value="NZ_JAOCEK010000009.1"/>
</dbReference>
<accession>A0AA42Q586</accession>
<gene>
    <name evidence="1" type="ORF">N5D63_12660</name>
</gene>
<dbReference type="EMBL" id="JAOCEK010000009">
    <property type="protein sequence ID" value="MDH1334988.1"/>
    <property type="molecule type" value="Genomic_DNA"/>
</dbReference>